<evidence type="ECO:0000259" key="9">
    <source>
        <dbReference type="Pfam" id="PF00275"/>
    </source>
</evidence>
<evidence type="ECO:0000256" key="1">
    <source>
        <dbReference type="ARBA" id="ARBA00004811"/>
    </source>
</evidence>
<dbReference type="PROSITE" id="PS00104">
    <property type="entry name" value="EPSP_SYNTHASE_1"/>
    <property type="match status" value="1"/>
</dbReference>
<comment type="subunit">
    <text evidence="8">Monomer.</text>
</comment>
<dbReference type="EC" id="2.5.1.19" evidence="8"/>
<evidence type="ECO:0000256" key="8">
    <source>
        <dbReference type="HAMAP-Rule" id="MF_00210"/>
    </source>
</evidence>
<dbReference type="NCBIfam" id="TIGR01356">
    <property type="entry name" value="aroA"/>
    <property type="match status" value="1"/>
</dbReference>
<reference evidence="10 11" key="1">
    <citation type="submission" date="2018-10" db="EMBL/GenBank/DDBJ databases">
        <title>Comparative functional genomics of the obligate endosymbiont Buchnera aphidicola.</title>
        <authorList>
            <person name="Chong R.A."/>
        </authorList>
    </citation>
    <scope>NUCLEOTIDE SEQUENCE [LARGE SCALE GENOMIC DNA]</scope>
    <source>
        <strain evidence="10 11">Ska</strain>
    </source>
</reference>
<dbReference type="UniPathway" id="UPA00053">
    <property type="reaction ID" value="UER00089"/>
</dbReference>
<dbReference type="RefSeq" id="WP_158350582.1">
    <property type="nucleotide sequence ID" value="NZ_CP032999.1"/>
</dbReference>
<accession>A0A4D6Y7V5</accession>
<keyword evidence="4 8" id="KW-0028">Amino-acid biosynthesis</keyword>
<dbReference type="FunFam" id="3.65.10.10:FF:000003">
    <property type="entry name" value="3-phosphoshikimate 1-carboxyvinyltransferase"/>
    <property type="match status" value="1"/>
</dbReference>
<feature type="binding site" evidence="8">
    <location>
        <position position="28"/>
    </location>
    <ligand>
        <name>3-phosphoshikimate</name>
        <dbReference type="ChEBI" id="CHEBI:145989"/>
    </ligand>
</feature>
<evidence type="ECO:0000313" key="10">
    <source>
        <dbReference type="EMBL" id="QCI26006.1"/>
    </source>
</evidence>
<dbReference type="PANTHER" id="PTHR21090">
    <property type="entry name" value="AROM/DEHYDROQUINATE SYNTHASE"/>
    <property type="match status" value="1"/>
</dbReference>
<feature type="binding site" evidence="8">
    <location>
        <position position="23"/>
    </location>
    <ligand>
        <name>phosphoenolpyruvate</name>
        <dbReference type="ChEBI" id="CHEBI:58702"/>
    </ligand>
</feature>
<dbReference type="InterPro" id="IPR023193">
    <property type="entry name" value="EPSP_synthase_CS"/>
</dbReference>
<feature type="binding site" evidence="8">
    <location>
        <position position="170"/>
    </location>
    <ligand>
        <name>3-phosphoshikimate</name>
        <dbReference type="ChEBI" id="CHEBI:145989"/>
    </ligand>
</feature>
<evidence type="ECO:0000256" key="5">
    <source>
        <dbReference type="ARBA" id="ARBA00022679"/>
    </source>
</evidence>
<dbReference type="PANTHER" id="PTHR21090:SF5">
    <property type="entry name" value="PENTAFUNCTIONAL AROM POLYPEPTIDE"/>
    <property type="match status" value="1"/>
</dbReference>
<protein>
    <recommendedName>
        <fullName evidence="8">3-phosphoshikimate 1-carboxyvinyltransferase</fullName>
        <ecNumber evidence="8">2.5.1.19</ecNumber>
    </recommendedName>
    <alternativeName>
        <fullName evidence="8">5-enolpyruvylshikimate-3-phosphate synthase</fullName>
        <shortName evidence="8">EPSP synthase</shortName>
        <shortName evidence="8">EPSPS</shortName>
    </alternativeName>
</protein>
<evidence type="ECO:0000256" key="7">
    <source>
        <dbReference type="ARBA" id="ARBA00044633"/>
    </source>
</evidence>
<feature type="binding site" evidence="8">
    <location>
        <position position="413"/>
    </location>
    <ligand>
        <name>phosphoenolpyruvate</name>
        <dbReference type="ChEBI" id="CHEBI:58702"/>
    </ligand>
</feature>
<dbReference type="GO" id="GO:0005737">
    <property type="term" value="C:cytoplasm"/>
    <property type="evidence" value="ECO:0007669"/>
    <property type="project" value="UniProtKB-SubCell"/>
</dbReference>
<feature type="active site" description="Proton acceptor" evidence="8">
    <location>
        <position position="314"/>
    </location>
</feature>
<evidence type="ECO:0000256" key="4">
    <source>
        <dbReference type="ARBA" id="ARBA00022605"/>
    </source>
</evidence>
<feature type="binding site" evidence="8">
    <location>
        <position position="388"/>
    </location>
    <ligand>
        <name>phosphoenolpyruvate</name>
        <dbReference type="ChEBI" id="CHEBI:58702"/>
    </ligand>
</feature>
<feature type="binding site" evidence="8">
    <location>
        <position position="314"/>
    </location>
    <ligand>
        <name>3-phosphoshikimate</name>
        <dbReference type="ChEBI" id="CHEBI:145989"/>
    </ligand>
</feature>
<feature type="binding site" evidence="8">
    <location>
        <position position="197"/>
    </location>
    <ligand>
        <name>3-phosphoshikimate</name>
        <dbReference type="ChEBI" id="CHEBI:145989"/>
    </ligand>
</feature>
<dbReference type="EMBL" id="CP032999">
    <property type="protein sequence ID" value="QCI26006.1"/>
    <property type="molecule type" value="Genomic_DNA"/>
</dbReference>
<evidence type="ECO:0000256" key="3">
    <source>
        <dbReference type="ARBA" id="ARBA00022490"/>
    </source>
</evidence>
<comment type="catalytic activity">
    <reaction evidence="7">
        <text>3-phosphoshikimate + phosphoenolpyruvate = 5-O-(1-carboxyvinyl)-3-phosphoshikimate + phosphate</text>
        <dbReference type="Rhea" id="RHEA:21256"/>
        <dbReference type="ChEBI" id="CHEBI:43474"/>
        <dbReference type="ChEBI" id="CHEBI:57701"/>
        <dbReference type="ChEBI" id="CHEBI:58702"/>
        <dbReference type="ChEBI" id="CHEBI:145989"/>
        <dbReference type="EC" id="2.5.1.19"/>
    </reaction>
    <physiologicalReaction direction="left-to-right" evidence="7">
        <dbReference type="Rhea" id="RHEA:21257"/>
    </physiologicalReaction>
</comment>
<dbReference type="HAMAP" id="MF_00210">
    <property type="entry name" value="EPSP_synth"/>
    <property type="match status" value="1"/>
</dbReference>
<comment type="pathway">
    <text evidence="1 8">Metabolic intermediate biosynthesis; chorismate biosynthesis; chorismate from D-erythrose 4-phosphate and phosphoenolpyruvate: step 6/7.</text>
</comment>
<comment type="similarity">
    <text evidence="2 8">Belongs to the EPSP synthase family.</text>
</comment>
<keyword evidence="3 8" id="KW-0963">Cytoplasm</keyword>
<dbReference type="FunFam" id="3.65.10.10:FF:000004">
    <property type="entry name" value="3-phosphoshikimate 1-carboxyvinyltransferase"/>
    <property type="match status" value="1"/>
</dbReference>
<comment type="subcellular location">
    <subcellularLocation>
        <location evidence="8">Cytoplasm</location>
    </subcellularLocation>
</comment>
<dbReference type="Pfam" id="PF00275">
    <property type="entry name" value="EPSP_synthase"/>
    <property type="match status" value="1"/>
</dbReference>
<sequence length="430" mass="48331">MVNFLTLKPIDKISGSIQLPGSKSISNRVLLLSAISDGTTYIKNLLYSDDIIYMLNALRKIGIKYRLFNKTECIIWGCKNIFQYKPNISLFLGNAGTAVRPLTAILSLQKNKIIITGDDRMKERPIKDLIDALQQGGGNIEYLEQKNYLPICLKGGFSGGNIFINGDISSQFLTSLLIAAPLANVDTNIIIRGTLVSIPYIDITLKIMQDFGIIVHNYDYKKFYIPAKQKYKSPKEYYIEGDASSATYFLAAAAIKGRYIKVKGINKYSIQGDIKFIDVLKKMGAKIIWGRNYVECIKKNILKGINLDANTIPDAAMTIAMLALFTDGSSTTIKNIYNWRVKETDRLHAMATELKKVGAIVTEGKDFIIIHPPKKIIYSKINTYNDHRIAMCFSLIALSNQSVTIINPECVSKTFPNFFNLFNKISHWKK</sequence>
<dbReference type="Proteomes" id="UP000298685">
    <property type="component" value="Chromosome"/>
</dbReference>
<name>A0A4D6Y7V5_9GAMM</name>
<dbReference type="InterPro" id="IPR006264">
    <property type="entry name" value="EPSP_synthase"/>
</dbReference>
<proteinExistence type="inferred from homology"/>
<dbReference type="InterPro" id="IPR001986">
    <property type="entry name" value="Enolpyruvate_Tfrase_dom"/>
</dbReference>
<dbReference type="InterPro" id="IPR036968">
    <property type="entry name" value="Enolpyruvate_Tfrase_sf"/>
</dbReference>
<feature type="binding site" evidence="8">
    <location>
        <position position="171"/>
    </location>
    <ligand>
        <name>3-phosphoshikimate</name>
        <dbReference type="ChEBI" id="CHEBI:145989"/>
    </ligand>
</feature>
<dbReference type="InterPro" id="IPR013792">
    <property type="entry name" value="RNA3'P_cycl/enolpyr_Trfase_a/b"/>
</dbReference>
<dbReference type="CDD" id="cd01556">
    <property type="entry name" value="EPSP_synthase"/>
    <property type="match status" value="1"/>
</dbReference>
<dbReference type="Gene3D" id="3.65.10.10">
    <property type="entry name" value="Enolpyruvate transferase domain"/>
    <property type="match status" value="2"/>
</dbReference>
<comment type="function">
    <text evidence="8">Catalyzes the transfer of the enolpyruvyl moiety of phosphoenolpyruvate (PEP) to the 5-hydroxyl of shikimate-3-phosphate (S3P) to produce enolpyruvyl shikimate-3-phosphate and inorganic phosphate.</text>
</comment>
<dbReference type="PROSITE" id="PS00885">
    <property type="entry name" value="EPSP_SYNTHASE_2"/>
    <property type="match status" value="1"/>
</dbReference>
<evidence type="ECO:0000256" key="2">
    <source>
        <dbReference type="ARBA" id="ARBA00009948"/>
    </source>
</evidence>
<dbReference type="SUPFAM" id="SSF55205">
    <property type="entry name" value="EPT/RTPC-like"/>
    <property type="match status" value="1"/>
</dbReference>
<dbReference type="AlphaFoldDB" id="A0A4D6Y7V5"/>
<dbReference type="GO" id="GO:0009423">
    <property type="term" value="P:chorismate biosynthetic process"/>
    <property type="evidence" value="ECO:0007669"/>
    <property type="project" value="UniProtKB-UniRule"/>
</dbReference>
<dbReference type="OrthoDB" id="9809920at2"/>
<dbReference type="GO" id="GO:0008652">
    <property type="term" value="P:amino acid biosynthetic process"/>
    <property type="evidence" value="ECO:0007669"/>
    <property type="project" value="UniProtKB-KW"/>
</dbReference>
<feature type="binding site" evidence="8">
    <location>
        <position position="23"/>
    </location>
    <ligand>
        <name>3-phosphoshikimate</name>
        <dbReference type="ChEBI" id="CHEBI:145989"/>
    </ligand>
</feature>
<keyword evidence="5 8" id="KW-0808">Transferase</keyword>
<dbReference type="GO" id="GO:0009073">
    <property type="term" value="P:aromatic amino acid family biosynthetic process"/>
    <property type="evidence" value="ECO:0007669"/>
    <property type="project" value="UniProtKB-KW"/>
</dbReference>
<organism evidence="10 11">
    <name type="scientific">Buchnera aphidicola</name>
    <name type="common">Sarucallis kahawaluokalani</name>
    <dbReference type="NCBI Taxonomy" id="1241878"/>
    <lineage>
        <taxon>Bacteria</taxon>
        <taxon>Pseudomonadati</taxon>
        <taxon>Pseudomonadota</taxon>
        <taxon>Gammaproteobacteria</taxon>
        <taxon>Enterobacterales</taxon>
        <taxon>Erwiniaceae</taxon>
        <taxon>Buchnera</taxon>
    </lineage>
</organism>
<feature type="domain" description="Enolpyruvate transferase" evidence="9">
    <location>
        <begin position="8"/>
        <end position="420"/>
    </location>
</feature>
<feature type="binding site" evidence="8">
    <location>
        <position position="346"/>
    </location>
    <ligand>
        <name>phosphoenolpyruvate</name>
        <dbReference type="ChEBI" id="CHEBI:58702"/>
    </ligand>
</feature>
<evidence type="ECO:0000256" key="6">
    <source>
        <dbReference type="ARBA" id="ARBA00023141"/>
    </source>
</evidence>
<feature type="binding site" evidence="8">
    <location>
        <position position="338"/>
    </location>
    <ligand>
        <name>3-phosphoshikimate</name>
        <dbReference type="ChEBI" id="CHEBI:145989"/>
    </ligand>
</feature>
<dbReference type="GO" id="GO:0003866">
    <property type="term" value="F:3-phosphoshikimate 1-carboxyvinyltransferase activity"/>
    <property type="evidence" value="ECO:0007669"/>
    <property type="project" value="UniProtKB-UniRule"/>
</dbReference>
<feature type="binding site" evidence="8">
    <location>
        <position position="96"/>
    </location>
    <ligand>
        <name>phosphoenolpyruvate</name>
        <dbReference type="ChEBI" id="CHEBI:58702"/>
    </ligand>
</feature>
<feature type="binding site" evidence="8">
    <location>
        <position position="24"/>
    </location>
    <ligand>
        <name>3-phosphoshikimate</name>
        <dbReference type="ChEBI" id="CHEBI:145989"/>
    </ligand>
</feature>
<gene>
    <name evidence="8 10" type="primary">aroA</name>
    <name evidence="10" type="ORF">D9V78_01070</name>
</gene>
<feature type="binding site" evidence="8">
    <location>
        <position position="342"/>
    </location>
    <ligand>
        <name>3-phosphoshikimate</name>
        <dbReference type="ChEBI" id="CHEBI:145989"/>
    </ligand>
</feature>
<evidence type="ECO:0000313" key="11">
    <source>
        <dbReference type="Proteomes" id="UP000298685"/>
    </source>
</evidence>
<feature type="binding site" evidence="8">
    <location>
        <position position="171"/>
    </location>
    <ligand>
        <name>phosphoenolpyruvate</name>
        <dbReference type="ChEBI" id="CHEBI:58702"/>
    </ligand>
</feature>
<keyword evidence="6 8" id="KW-0057">Aromatic amino acid biosynthesis</keyword>
<feature type="binding site" evidence="8">
    <location>
        <position position="169"/>
    </location>
    <ligand>
        <name>3-phosphoshikimate</name>
        <dbReference type="ChEBI" id="CHEBI:145989"/>
    </ligand>
</feature>
<feature type="binding site" evidence="8">
    <location>
        <position position="124"/>
    </location>
    <ligand>
        <name>phosphoenolpyruvate</name>
        <dbReference type="ChEBI" id="CHEBI:58702"/>
    </ligand>
</feature>
<dbReference type="PIRSF" id="PIRSF000505">
    <property type="entry name" value="EPSPS"/>
    <property type="match status" value="1"/>
</dbReference>